<accession>Q21A36</accession>
<dbReference type="PROSITE" id="PS01081">
    <property type="entry name" value="HTH_TETR_1"/>
    <property type="match status" value="1"/>
</dbReference>
<dbReference type="AlphaFoldDB" id="Q21A36"/>
<dbReference type="EMBL" id="CP000301">
    <property type="protein sequence ID" value="ABD86750.1"/>
    <property type="molecule type" value="Genomic_DNA"/>
</dbReference>
<keyword evidence="1" id="KW-0805">Transcription regulation</keyword>
<reference evidence="6" key="1">
    <citation type="submission" date="2006-03" db="EMBL/GenBank/DDBJ databases">
        <title>Complete sequence of Rhodopseudomonas palustris BisB18.</title>
        <authorList>
            <consortium name="US DOE Joint Genome Institute"/>
            <person name="Copeland A."/>
            <person name="Lucas S."/>
            <person name="Lapidus A."/>
            <person name="Barry K."/>
            <person name="Detter J.C."/>
            <person name="Glavina del Rio T."/>
            <person name="Hammon N."/>
            <person name="Israni S."/>
            <person name="Dalin E."/>
            <person name="Tice H."/>
            <person name="Pitluck S."/>
            <person name="Chain P."/>
            <person name="Malfatti S."/>
            <person name="Shin M."/>
            <person name="Vergez L."/>
            <person name="Schmutz J."/>
            <person name="Larimer F."/>
            <person name="Land M."/>
            <person name="Hauser L."/>
            <person name="Pelletier D.A."/>
            <person name="Kyrpides N."/>
            <person name="Anderson I."/>
            <person name="Oda Y."/>
            <person name="Harwood C.S."/>
            <person name="Richardson P."/>
        </authorList>
    </citation>
    <scope>NUCLEOTIDE SEQUENCE [LARGE SCALE GENOMIC DNA]</scope>
    <source>
        <strain evidence="6">BisB18</strain>
    </source>
</reference>
<feature type="DNA-binding region" description="H-T-H motif" evidence="4">
    <location>
        <begin position="37"/>
        <end position="56"/>
    </location>
</feature>
<evidence type="ECO:0000256" key="3">
    <source>
        <dbReference type="ARBA" id="ARBA00023163"/>
    </source>
</evidence>
<dbReference type="InterPro" id="IPR039536">
    <property type="entry name" value="TetR_C_Proteobacteria"/>
</dbReference>
<keyword evidence="2 4" id="KW-0238">DNA-binding</keyword>
<dbReference type="InterPro" id="IPR036271">
    <property type="entry name" value="Tet_transcr_reg_TetR-rel_C_sf"/>
</dbReference>
<evidence type="ECO:0000256" key="2">
    <source>
        <dbReference type="ARBA" id="ARBA00023125"/>
    </source>
</evidence>
<dbReference type="KEGG" id="rpc:RPC_1187"/>
<dbReference type="FunFam" id="1.10.10.60:FF:000141">
    <property type="entry name" value="TetR family transcriptional regulator"/>
    <property type="match status" value="1"/>
</dbReference>
<dbReference type="Gene3D" id="1.10.10.60">
    <property type="entry name" value="Homeodomain-like"/>
    <property type="match status" value="1"/>
</dbReference>
<dbReference type="eggNOG" id="COG1309">
    <property type="taxonomic scope" value="Bacteria"/>
</dbReference>
<dbReference type="InterPro" id="IPR023772">
    <property type="entry name" value="DNA-bd_HTH_TetR-type_CS"/>
</dbReference>
<dbReference type="SUPFAM" id="SSF46689">
    <property type="entry name" value="Homeodomain-like"/>
    <property type="match status" value="1"/>
</dbReference>
<dbReference type="Pfam" id="PF00440">
    <property type="entry name" value="TetR_N"/>
    <property type="match status" value="1"/>
</dbReference>
<dbReference type="OrthoDB" id="9816431at2"/>
<dbReference type="Gene3D" id="1.10.357.10">
    <property type="entry name" value="Tetracycline Repressor, domain 2"/>
    <property type="match status" value="1"/>
</dbReference>
<dbReference type="STRING" id="316056.RPC_1187"/>
<dbReference type="GO" id="GO:0003700">
    <property type="term" value="F:DNA-binding transcription factor activity"/>
    <property type="evidence" value="ECO:0007669"/>
    <property type="project" value="TreeGrafter"/>
</dbReference>
<evidence type="ECO:0000256" key="4">
    <source>
        <dbReference type="PROSITE-ProRule" id="PRU00335"/>
    </source>
</evidence>
<dbReference type="InterPro" id="IPR050109">
    <property type="entry name" value="HTH-type_TetR-like_transc_reg"/>
</dbReference>
<evidence type="ECO:0000313" key="6">
    <source>
        <dbReference type="EMBL" id="ABD86750.1"/>
    </source>
</evidence>
<protein>
    <submittedName>
        <fullName evidence="6">Transcriptional regulator, TetR family</fullName>
    </submittedName>
</protein>
<dbReference type="PANTHER" id="PTHR30055">
    <property type="entry name" value="HTH-TYPE TRANSCRIPTIONAL REGULATOR RUTR"/>
    <property type="match status" value="1"/>
</dbReference>
<proteinExistence type="predicted"/>
<feature type="domain" description="HTH tetR-type" evidence="5">
    <location>
        <begin position="14"/>
        <end position="74"/>
    </location>
</feature>
<dbReference type="PROSITE" id="PS50977">
    <property type="entry name" value="HTH_TETR_2"/>
    <property type="match status" value="1"/>
</dbReference>
<name>Q21A36_RHOPB</name>
<dbReference type="SUPFAM" id="SSF48498">
    <property type="entry name" value="Tetracyclin repressor-like, C-terminal domain"/>
    <property type="match status" value="1"/>
</dbReference>
<organism evidence="6">
    <name type="scientific">Rhodopseudomonas palustris (strain BisB18)</name>
    <dbReference type="NCBI Taxonomy" id="316056"/>
    <lineage>
        <taxon>Bacteria</taxon>
        <taxon>Pseudomonadati</taxon>
        <taxon>Pseudomonadota</taxon>
        <taxon>Alphaproteobacteria</taxon>
        <taxon>Hyphomicrobiales</taxon>
        <taxon>Nitrobacteraceae</taxon>
        <taxon>Rhodopseudomonas</taxon>
    </lineage>
</organism>
<evidence type="ECO:0000259" key="5">
    <source>
        <dbReference type="PROSITE" id="PS50977"/>
    </source>
</evidence>
<dbReference type="InterPro" id="IPR001647">
    <property type="entry name" value="HTH_TetR"/>
</dbReference>
<keyword evidence="3" id="KW-0804">Transcription</keyword>
<dbReference type="PANTHER" id="PTHR30055:SF146">
    <property type="entry name" value="HTH-TYPE TRANSCRIPTIONAL DUAL REGULATOR CECR"/>
    <property type="match status" value="1"/>
</dbReference>
<dbReference type="Pfam" id="PF14246">
    <property type="entry name" value="TetR_C_7"/>
    <property type="match status" value="1"/>
</dbReference>
<dbReference type="InterPro" id="IPR009057">
    <property type="entry name" value="Homeodomain-like_sf"/>
</dbReference>
<evidence type="ECO:0000256" key="1">
    <source>
        <dbReference type="ARBA" id="ARBA00023015"/>
    </source>
</evidence>
<gene>
    <name evidence="6" type="ordered locus">RPC_1187</name>
</gene>
<dbReference type="GO" id="GO:0000976">
    <property type="term" value="F:transcription cis-regulatory region binding"/>
    <property type="evidence" value="ECO:0007669"/>
    <property type="project" value="TreeGrafter"/>
</dbReference>
<dbReference type="RefSeq" id="WP_011471655.1">
    <property type="nucleotide sequence ID" value="NC_007925.1"/>
</dbReference>
<dbReference type="PRINTS" id="PR00455">
    <property type="entry name" value="HTHTETR"/>
</dbReference>
<dbReference type="HOGENOM" id="CLU_069356_27_0_5"/>
<sequence length="221" mass="24378">MPHAATAIRDPKENRKARQILDAARALFLTHGFDASSMEAIAREAGVSKATLYVHFASKDDLLLALVDDECRRLGPQTLWQPDGAIDVERDLQAIARGYTAFFLHDRGRGLHRLVIGHAQRFPQMAEVFMIAGPLRCEAEVAAFLRAAEAQGLLRIPDVPLAAVQFLNLVQGRLQLQWELSMEPPNAADYEALIEGGIRVFLAAYGAPPRDEHRAGQHPVS</sequence>